<organism evidence="1 2">
    <name type="scientific">Pandoraea pnomenusa</name>
    <dbReference type="NCBI Taxonomy" id="93220"/>
    <lineage>
        <taxon>Bacteria</taxon>
        <taxon>Pseudomonadati</taxon>
        <taxon>Pseudomonadota</taxon>
        <taxon>Betaproteobacteria</taxon>
        <taxon>Burkholderiales</taxon>
        <taxon>Burkholderiaceae</taxon>
        <taxon>Pandoraea</taxon>
    </lineage>
</organism>
<evidence type="ECO:0000313" key="1">
    <source>
        <dbReference type="EMBL" id="SUA80085.1"/>
    </source>
</evidence>
<dbReference type="EMBL" id="UGSG01000001">
    <property type="protein sequence ID" value="SUA80085.1"/>
    <property type="molecule type" value="Genomic_DNA"/>
</dbReference>
<dbReference type="AlphaFoldDB" id="A0A378YSC9"/>
<dbReference type="Proteomes" id="UP000254573">
    <property type="component" value="Unassembled WGS sequence"/>
</dbReference>
<proteinExistence type="predicted"/>
<gene>
    <name evidence="1" type="ORF">NCTC13160_03556</name>
</gene>
<accession>A0A378YSC9</accession>
<name>A0A378YSC9_9BURK</name>
<evidence type="ECO:0000313" key="2">
    <source>
        <dbReference type="Proteomes" id="UP000254573"/>
    </source>
</evidence>
<protein>
    <submittedName>
        <fullName evidence="1">Uncharacterized protein</fullName>
    </submittedName>
</protein>
<sequence length="33" mass="3359">MDGVMTASVAAPSREPVADVPTPKYVAFGASHV</sequence>
<reference evidence="1 2" key="1">
    <citation type="submission" date="2018-06" db="EMBL/GenBank/DDBJ databases">
        <authorList>
            <consortium name="Pathogen Informatics"/>
            <person name="Doyle S."/>
        </authorList>
    </citation>
    <scope>NUCLEOTIDE SEQUENCE [LARGE SCALE GENOMIC DNA]</scope>
    <source>
        <strain evidence="1 2">NCTC13160</strain>
    </source>
</reference>